<keyword evidence="1" id="KW-0472">Membrane</keyword>
<feature type="transmembrane region" description="Helical" evidence="1">
    <location>
        <begin position="117"/>
        <end position="135"/>
    </location>
</feature>
<keyword evidence="1" id="KW-1133">Transmembrane helix</keyword>
<protein>
    <recommendedName>
        <fullName evidence="4">DUF3592 domain-containing protein</fullName>
    </recommendedName>
</protein>
<dbReference type="EMBL" id="CP139960">
    <property type="protein sequence ID" value="WQD37744.1"/>
    <property type="molecule type" value="Genomic_DNA"/>
</dbReference>
<dbReference type="Proteomes" id="UP001325680">
    <property type="component" value="Chromosome"/>
</dbReference>
<dbReference type="RefSeq" id="WP_114790515.1">
    <property type="nucleotide sequence ID" value="NZ_CP139960.1"/>
</dbReference>
<keyword evidence="3" id="KW-1185">Reference proteome</keyword>
<evidence type="ECO:0000313" key="3">
    <source>
        <dbReference type="Proteomes" id="UP001325680"/>
    </source>
</evidence>
<evidence type="ECO:0000313" key="2">
    <source>
        <dbReference type="EMBL" id="WQD37744.1"/>
    </source>
</evidence>
<evidence type="ECO:0008006" key="4">
    <source>
        <dbReference type="Google" id="ProtNLM"/>
    </source>
</evidence>
<proteinExistence type="predicted"/>
<sequence length="146" mass="16380">MACQDPINNYGNFIYHYASTGAAATSENAPLSAPRRKNKEIGIAASGLVINIHPVGHYKGPTTDRVHVRYNSIIPGRCHETNFLTTYGRYRIGQTVPVKYIPEQPDKIVVALTRGCWLLLNFTTLLFLFVLFAIYKIDEMVKGNSY</sequence>
<accession>A0ABZ0W4V3</accession>
<reference evidence="2 3" key="1">
    <citation type="submission" date="2023-12" db="EMBL/GenBank/DDBJ databases">
        <title>Genome sequencing and assembly of bacterial species from a model synthetic community.</title>
        <authorList>
            <person name="Hogle S.L."/>
        </authorList>
    </citation>
    <scope>NUCLEOTIDE SEQUENCE [LARGE SCALE GENOMIC DNA]</scope>
    <source>
        <strain evidence="2 3">HAMBI_3031</strain>
    </source>
</reference>
<name>A0ABZ0W4V3_9BACT</name>
<evidence type="ECO:0000256" key="1">
    <source>
        <dbReference type="SAM" id="Phobius"/>
    </source>
</evidence>
<gene>
    <name evidence="2" type="ORF">U0035_18925</name>
</gene>
<organism evidence="2 3">
    <name type="scientific">Niabella yanshanensis</name>
    <dbReference type="NCBI Taxonomy" id="577386"/>
    <lineage>
        <taxon>Bacteria</taxon>
        <taxon>Pseudomonadati</taxon>
        <taxon>Bacteroidota</taxon>
        <taxon>Chitinophagia</taxon>
        <taxon>Chitinophagales</taxon>
        <taxon>Chitinophagaceae</taxon>
        <taxon>Niabella</taxon>
    </lineage>
</organism>
<keyword evidence="1" id="KW-0812">Transmembrane</keyword>